<proteinExistence type="predicted"/>
<reference evidence="2" key="1">
    <citation type="journal article" date="2024" name="Proc. Natl. Acad. Sci. U.S.A.">
        <title>Extraordinary preservation of gene collinearity over three hundred million years revealed in homosporous lycophytes.</title>
        <authorList>
            <person name="Li C."/>
            <person name="Wickell D."/>
            <person name="Kuo L.Y."/>
            <person name="Chen X."/>
            <person name="Nie B."/>
            <person name="Liao X."/>
            <person name="Peng D."/>
            <person name="Ji J."/>
            <person name="Jenkins J."/>
            <person name="Williams M."/>
            <person name="Shu S."/>
            <person name="Plott C."/>
            <person name="Barry K."/>
            <person name="Rajasekar S."/>
            <person name="Grimwood J."/>
            <person name="Han X."/>
            <person name="Sun S."/>
            <person name="Hou Z."/>
            <person name="He W."/>
            <person name="Dai G."/>
            <person name="Sun C."/>
            <person name="Schmutz J."/>
            <person name="Leebens-Mack J.H."/>
            <person name="Li F.W."/>
            <person name="Wang L."/>
        </authorList>
    </citation>
    <scope>NUCLEOTIDE SEQUENCE [LARGE SCALE GENOMIC DNA]</scope>
    <source>
        <strain evidence="2">cv. PW_Plant_1</strain>
    </source>
</reference>
<protein>
    <submittedName>
        <fullName evidence="1">Uncharacterized protein</fullName>
    </submittedName>
</protein>
<dbReference type="EMBL" id="CM055095">
    <property type="protein sequence ID" value="KAJ7560759.1"/>
    <property type="molecule type" value="Genomic_DNA"/>
</dbReference>
<dbReference type="Proteomes" id="UP001162992">
    <property type="component" value="Chromosome 4"/>
</dbReference>
<keyword evidence="2" id="KW-1185">Reference proteome</keyword>
<comment type="caution">
    <text evidence="1">The sequence shown here is derived from an EMBL/GenBank/DDBJ whole genome shotgun (WGS) entry which is preliminary data.</text>
</comment>
<gene>
    <name evidence="1" type="ORF">O6H91_04G144400</name>
</gene>
<evidence type="ECO:0000313" key="2">
    <source>
        <dbReference type="Proteomes" id="UP001162992"/>
    </source>
</evidence>
<name>A0ACC2E2D5_DIPCM</name>
<accession>A0ACC2E2D5</accession>
<organism evidence="1 2">
    <name type="scientific">Diphasiastrum complanatum</name>
    <name type="common">Issler's clubmoss</name>
    <name type="synonym">Lycopodium complanatum</name>
    <dbReference type="NCBI Taxonomy" id="34168"/>
    <lineage>
        <taxon>Eukaryota</taxon>
        <taxon>Viridiplantae</taxon>
        <taxon>Streptophyta</taxon>
        <taxon>Embryophyta</taxon>
        <taxon>Tracheophyta</taxon>
        <taxon>Lycopodiopsida</taxon>
        <taxon>Lycopodiales</taxon>
        <taxon>Lycopodiaceae</taxon>
        <taxon>Lycopodioideae</taxon>
        <taxon>Diphasiastrum</taxon>
    </lineage>
</organism>
<evidence type="ECO:0000313" key="1">
    <source>
        <dbReference type="EMBL" id="KAJ7560759.1"/>
    </source>
</evidence>
<sequence>MAMASAILPVVTRTASPCFWIAAAQPSNQKASPICSSNSNNAPAQAARRSVNGCLFAALVAAACSSVGITGSAHARDRRNKKEIPFDDFLTTSNGVKFFDVLEGRGPVAENGKTVLVHFDCIFRGITAVSSRESKLLGGNRIISQPYEFVVGSVPGRERKRKYVENANGLFSAQAAPKPPPALYSAVEGMRKGGKRIVIVPPEIGYGSKGLNEIPPDATFEMNIELLEVK</sequence>